<accession>A0AAW2X2G5</accession>
<reference evidence="2" key="1">
    <citation type="submission" date="2020-06" db="EMBL/GenBank/DDBJ databases">
        <authorList>
            <person name="Li T."/>
            <person name="Hu X."/>
            <person name="Zhang T."/>
            <person name="Song X."/>
            <person name="Zhang H."/>
            <person name="Dai N."/>
            <person name="Sheng W."/>
            <person name="Hou X."/>
            <person name="Wei L."/>
        </authorList>
    </citation>
    <scope>NUCLEOTIDE SEQUENCE</scope>
    <source>
        <strain evidence="2">KEN1</strain>
        <tissue evidence="2">Leaf</tissue>
    </source>
</reference>
<proteinExistence type="predicted"/>
<reference evidence="2" key="2">
    <citation type="journal article" date="2024" name="Plant">
        <title>Genomic evolution and insights into agronomic trait innovations of Sesamum species.</title>
        <authorList>
            <person name="Miao H."/>
            <person name="Wang L."/>
            <person name="Qu L."/>
            <person name="Liu H."/>
            <person name="Sun Y."/>
            <person name="Le M."/>
            <person name="Wang Q."/>
            <person name="Wei S."/>
            <person name="Zheng Y."/>
            <person name="Lin W."/>
            <person name="Duan Y."/>
            <person name="Cao H."/>
            <person name="Xiong S."/>
            <person name="Wang X."/>
            <person name="Wei L."/>
            <person name="Li C."/>
            <person name="Ma Q."/>
            <person name="Ju M."/>
            <person name="Zhao R."/>
            <person name="Li G."/>
            <person name="Mu C."/>
            <person name="Tian Q."/>
            <person name="Mei H."/>
            <person name="Zhang T."/>
            <person name="Gao T."/>
            <person name="Zhang H."/>
        </authorList>
    </citation>
    <scope>NUCLEOTIDE SEQUENCE</scope>
    <source>
        <strain evidence="2">KEN1</strain>
    </source>
</reference>
<dbReference type="EMBL" id="JACGWN010000005">
    <property type="protein sequence ID" value="KAL0448324.1"/>
    <property type="molecule type" value="Genomic_DNA"/>
</dbReference>
<protein>
    <submittedName>
        <fullName evidence="2">Uncharacterized protein</fullName>
    </submittedName>
</protein>
<evidence type="ECO:0000256" key="1">
    <source>
        <dbReference type="SAM" id="MobiDB-lite"/>
    </source>
</evidence>
<gene>
    <name evidence="2" type="ORF">Slati_1388800</name>
</gene>
<organism evidence="2">
    <name type="scientific">Sesamum latifolium</name>
    <dbReference type="NCBI Taxonomy" id="2727402"/>
    <lineage>
        <taxon>Eukaryota</taxon>
        <taxon>Viridiplantae</taxon>
        <taxon>Streptophyta</taxon>
        <taxon>Embryophyta</taxon>
        <taxon>Tracheophyta</taxon>
        <taxon>Spermatophyta</taxon>
        <taxon>Magnoliopsida</taxon>
        <taxon>eudicotyledons</taxon>
        <taxon>Gunneridae</taxon>
        <taxon>Pentapetalae</taxon>
        <taxon>asterids</taxon>
        <taxon>lamiids</taxon>
        <taxon>Lamiales</taxon>
        <taxon>Pedaliaceae</taxon>
        <taxon>Sesamum</taxon>
    </lineage>
</organism>
<sequence length="464" mass="51794">MSFGNIRGKVKMLDEKICGLQAQPITVECKAEIGRLKDSLEEWMGKEEIMWKQQAKAYWLSAGDRNTNYFHTKANERHLQKGIKRIKDGTRAEVDSKEVSDSQSTFVPGRLIMDNVLLAYELNHFLKQKTWGKKGHTFIKLDRLSGLQINKQKLAMVFSRNVEVEVHSVLAQVLGVNVASKHNKTGCFTEDGSSNYPHNCGTESKILWVAWAKLCTEKQVGGLGFRQLRELNIALLTKQAWRVALGSGGVLNSETRDVLAAGLRWKVGDGNSILIMGHPRLDSFQPICRLISLPQDSRVAVLLNADKEWNVDLINAEFYSLVVECILGINLQDRERDSLRKQSAQFVINPGTFSGAPKPRLRKFCLRGGVLTKHCQPLCNEGVVELGWLMAAGVVARRGRMYCTSFSTAALHDWFGPFSDCPGRLLTMPRRARKAGSERSTERWDGGIGISSSPSVGRIGEHVT</sequence>
<dbReference type="AlphaFoldDB" id="A0AAW2X2G5"/>
<name>A0AAW2X2G5_9LAMI</name>
<evidence type="ECO:0000313" key="2">
    <source>
        <dbReference type="EMBL" id="KAL0448324.1"/>
    </source>
</evidence>
<feature type="region of interest" description="Disordered" evidence="1">
    <location>
        <begin position="432"/>
        <end position="464"/>
    </location>
</feature>
<feature type="compositionally biased region" description="Basic and acidic residues" evidence="1">
    <location>
        <begin position="435"/>
        <end position="445"/>
    </location>
</feature>
<comment type="caution">
    <text evidence="2">The sequence shown here is derived from an EMBL/GenBank/DDBJ whole genome shotgun (WGS) entry which is preliminary data.</text>
</comment>